<proteinExistence type="predicted"/>
<evidence type="ECO:0000313" key="3">
    <source>
        <dbReference type="Proteomes" id="UP000014387"/>
    </source>
</evidence>
<sequence>MRLTVVGCTGSMSGPYSAASSYLVQARGVDLDTGRTRTWNVMMDLGPGSFGALWRYIDARKLDAVLFSHLHADHVGDVISLQVHRRWYPTGPLPPLLLAGPEGLMGRVRGIDGYAPDETFEQEFVPVQLADREPLQIGPLTITPYAANHTVPAFGFRVEGPSEGDSSSRVELAYTGDTDTCDSIQEMANGVSLLLSEAGFTRADTARGIHLTGGRAAKIACEAGVESLVLTHIQPWTDPKTVIAEAREEWDGAISTAYAGATYSL</sequence>
<dbReference type="InterPro" id="IPR001279">
    <property type="entry name" value="Metallo-B-lactamas"/>
</dbReference>
<dbReference type="RefSeq" id="WP_016444886.1">
    <property type="nucleotide sequence ID" value="NZ_KE150267.1"/>
</dbReference>
<organism evidence="2 3">
    <name type="scientific">Gleimia europaea ACS-120-V-Col10b</name>
    <dbReference type="NCBI Taxonomy" id="883069"/>
    <lineage>
        <taxon>Bacteria</taxon>
        <taxon>Bacillati</taxon>
        <taxon>Actinomycetota</taxon>
        <taxon>Actinomycetes</taxon>
        <taxon>Actinomycetales</taxon>
        <taxon>Actinomycetaceae</taxon>
        <taxon>Gleimia</taxon>
    </lineage>
</organism>
<dbReference type="PANTHER" id="PTHR46018">
    <property type="entry name" value="ZINC PHOSPHODIESTERASE ELAC PROTEIN 1"/>
    <property type="match status" value="1"/>
</dbReference>
<comment type="caution">
    <text evidence="2">The sequence shown here is derived from an EMBL/GenBank/DDBJ whole genome shotgun (WGS) entry which is preliminary data.</text>
</comment>
<dbReference type="SUPFAM" id="SSF56281">
    <property type="entry name" value="Metallo-hydrolase/oxidoreductase"/>
    <property type="match status" value="1"/>
</dbReference>
<protein>
    <recommendedName>
        <fullName evidence="1">Metallo-beta-lactamase domain-containing protein</fullName>
    </recommendedName>
</protein>
<feature type="domain" description="Metallo-beta-lactamase" evidence="1">
    <location>
        <begin position="57"/>
        <end position="233"/>
    </location>
</feature>
<dbReference type="InterPro" id="IPR036866">
    <property type="entry name" value="RibonucZ/Hydroxyglut_hydro"/>
</dbReference>
<gene>
    <name evidence="2" type="ORF">HMPREF9238_01561</name>
</gene>
<evidence type="ECO:0000259" key="1">
    <source>
        <dbReference type="Pfam" id="PF12706"/>
    </source>
</evidence>
<name>A0A9W5VVV3_9ACTO</name>
<dbReference type="Gene3D" id="3.60.15.10">
    <property type="entry name" value="Ribonuclease Z/Hydroxyacylglutathione hydrolase-like"/>
    <property type="match status" value="1"/>
</dbReference>
<dbReference type="OrthoDB" id="9800940at2"/>
<dbReference type="PANTHER" id="PTHR46018:SF4">
    <property type="entry name" value="METALLO-HYDROLASE YHFI-RELATED"/>
    <property type="match status" value="1"/>
</dbReference>
<dbReference type="CDD" id="cd07716">
    <property type="entry name" value="RNaseZ_short-form-like_MBL-fold"/>
    <property type="match status" value="1"/>
</dbReference>
<reference evidence="2 3" key="1">
    <citation type="submission" date="2013-05" db="EMBL/GenBank/DDBJ databases">
        <title>The Genome Sequence of Actinomyces europaeus ACS-120-V-COL10B.</title>
        <authorList>
            <consortium name="The Broad Institute Genomics Platform"/>
            <person name="Earl A."/>
            <person name="Ward D."/>
            <person name="Feldgarden M."/>
            <person name="Gevers D."/>
            <person name="Saerens B."/>
            <person name="Vaneechoutte M."/>
            <person name="Walker B."/>
            <person name="Young S."/>
            <person name="Zeng Q."/>
            <person name="Gargeya S."/>
            <person name="Fitzgerald M."/>
            <person name="Haas B."/>
            <person name="Abouelleil A."/>
            <person name="Allen A.W."/>
            <person name="Alvarado L."/>
            <person name="Arachchi H.M."/>
            <person name="Berlin A.M."/>
            <person name="Chapman S.B."/>
            <person name="Gainer-Dewar J."/>
            <person name="Goldberg J."/>
            <person name="Griggs A."/>
            <person name="Gujja S."/>
            <person name="Hansen M."/>
            <person name="Howarth C."/>
            <person name="Imamovic A."/>
            <person name="Ireland A."/>
            <person name="Larimer J."/>
            <person name="McCowan C."/>
            <person name="Murphy C."/>
            <person name="Pearson M."/>
            <person name="Poon T.W."/>
            <person name="Priest M."/>
            <person name="Roberts A."/>
            <person name="Saif S."/>
            <person name="Shea T."/>
            <person name="Sisk P."/>
            <person name="Sykes S."/>
            <person name="Wortman J."/>
            <person name="Nusbaum C."/>
            <person name="Birren B."/>
        </authorList>
    </citation>
    <scope>NUCLEOTIDE SEQUENCE [LARGE SCALE GENOMIC DNA]</scope>
    <source>
        <strain evidence="2 3">ACS-120-V-Col10b</strain>
    </source>
</reference>
<dbReference type="EMBL" id="AGWN01000002">
    <property type="protein sequence ID" value="EPD29580.1"/>
    <property type="molecule type" value="Genomic_DNA"/>
</dbReference>
<dbReference type="Proteomes" id="UP000014387">
    <property type="component" value="Unassembled WGS sequence"/>
</dbReference>
<dbReference type="AlphaFoldDB" id="A0A9W5VVV3"/>
<accession>A0A9W5VVV3</accession>
<keyword evidence="3" id="KW-1185">Reference proteome</keyword>
<evidence type="ECO:0000313" key="2">
    <source>
        <dbReference type="EMBL" id="EPD29580.1"/>
    </source>
</evidence>
<dbReference type="Pfam" id="PF12706">
    <property type="entry name" value="Lactamase_B_2"/>
    <property type="match status" value="1"/>
</dbReference>
<dbReference type="GO" id="GO:0042781">
    <property type="term" value="F:3'-tRNA processing endoribonuclease activity"/>
    <property type="evidence" value="ECO:0007669"/>
    <property type="project" value="TreeGrafter"/>
</dbReference>